<organism evidence="1">
    <name type="scientific">Arion vulgaris</name>
    <dbReference type="NCBI Taxonomy" id="1028688"/>
    <lineage>
        <taxon>Eukaryota</taxon>
        <taxon>Metazoa</taxon>
        <taxon>Spiralia</taxon>
        <taxon>Lophotrochozoa</taxon>
        <taxon>Mollusca</taxon>
        <taxon>Gastropoda</taxon>
        <taxon>Heterobranchia</taxon>
        <taxon>Euthyneura</taxon>
        <taxon>Panpulmonata</taxon>
        <taxon>Eupulmonata</taxon>
        <taxon>Stylommatophora</taxon>
        <taxon>Helicina</taxon>
        <taxon>Arionoidea</taxon>
        <taxon>Arionidae</taxon>
        <taxon>Arion</taxon>
    </lineage>
</organism>
<protein>
    <submittedName>
        <fullName evidence="1">Uncharacterized protein</fullName>
    </submittedName>
</protein>
<dbReference type="EMBL" id="HACG01022090">
    <property type="protein sequence ID" value="CEK68955.1"/>
    <property type="molecule type" value="Transcribed_RNA"/>
</dbReference>
<reference evidence="1" key="1">
    <citation type="submission" date="2014-12" db="EMBL/GenBank/DDBJ databases">
        <title>Insight into the proteome of Arion vulgaris.</title>
        <authorList>
            <person name="Aradska J."/>
            <person name="Bulat T."/>
            <person name="Smidak R."/>
            <person name="Sarate P."/>
            <person name="Gangsoo J."/>
            <person name="Sialana F."/>
            <person name="Bilban M."/>
            <person name="Lubec G."/>
        </authorList>
    </citation>
    <scope>NUCLEOTIDE SEQUENCE</scope>
    <source>
        <tissue evidence="1">Skin</tissue>
    </source>
</reference>
<accession>A0A0B6ZMQ0</accession>
<dbReference type="AlphaFoldDB" id="A0A0B6ZMQ0"/>
<gene>
    <name evidence="1" type="primary">ORF68380</name>
</gene>
<name>A0A0B6ZMQ0_9EUPU</name>
<sequence length="61" mass="6800">MFHVDVNSIISSLLCLGSWDINLVLIVVAYTGAEVQYGEKSNILHVQDIYLGHAVVNNKER</sequence>
<proteinExistence type="predicted"/>
<feature type="non-terminal residue" evidence="1">
    <location>
        <position position="61"/>
    </location>
</feature>
<evidence type="ECO:0000313" key="1">
    <source>
        <dbReference type="EMBL" id="CEK68955.1"/>
    </source>
</evidence>